<comment type="caution">
    <text evidence="1">The sequence shown here is derived from an EMBL/GenBank/DDBJ whole genome shotgun (WGS) entry which is preliminary data.</text>
</comment>
<name>A0A0L7L8B8_OPEBR</name>
<gene>
    <name evidence="1" type="ORF">OBRU01_08148</name>
</gene>
<organism evidence="1 2">
    <name type="scientific">Operophtera brumata</name>
    <name type="common">Winter moth</name>
    <name type="synonym">Phalaena brumata</name>
    <dbReference type="NCBI Taxonomy" id="104452"/>
    <lineage>
        <taxon>Eukaryota</taxon>
        <taxon>Metazoa</taxon>
        <taxon>Ecdysozoa</taxon>
        <taxon>Arthropoda</taxon>
        <taxon>Hexapoda</taxon>
        <taxon>Insecta</taxon>
        <taxon>Pterygota</taxon>
        <taxon>Neoptera</taxon>
        <taxon>Endopterygota</taxon>
        <taxon>Lepidoptera</taxon>
        <taxon>Glossata</taxon>
        <taxon>Ditrysia</taxon>
        <taxon>Geometroidea</taxon>
        <taxon>Geometridae</taxon>
        <taxon>Larentiinae</taxon>
        <taxon>Operophtera</taxon>
    </lineage>
</organism>
<accession>A0A0L7L8B8</accession>
<dbReference type="AlphaFoldDB" id="A0A0L7L8B8"/>
<reference evidence="1 2" key="1">
    <citation type="journal article" date="2015" name="Genome Biol. Evol.">
        <title>The genome of winter moth (Operophtera brumata) provides a genomic perspective on sexual dimorphism and phenology.</title>
        <authorList>
            <person name="Derks M.F."/>
            <person name="Smit S."/>
            <person name="Salis L."/>
            <person name="Schijlen E."/>
            <person name="Bossers A."/>
            <person name="Mateman C."/>
            <person name="Pijl A.S."/>
            <person name="de Ridder D."/>
            <person name="Groenen M.A."/>
            <person name="Visser M.E."/>
            <person name="Megens H.J."/>
        </authorList>
    </citation>
    <scope>NUCLEOTIDE SEQUENCE [LARGE SCALE GENOMIC DNA]</scope>
    <source>
        <strain evidence="1">WM2013NL</strain>
        <tissue evidence="1">Head and thorax</tissue>
    </source>
</reference>
<proteinExistence type="predicted"/>
<evidence type="ECO:0000313" key="2">
    <source>
        <dbReference type="Proteomes" id="UP000037510"/>
    </source>
</evidence>
<protein>
    <submittedName>
        <fullName evidence="1">Uncharacterized protein</fullName>
    </submittedName>
</protein>
<sequence>MQAISKMEVTPEVRLNANIFYHNILASFMRDNYKDEVVAEGGLIVFEMDDPDVPSHAVVKLRSKQLVEAQVSEFDVV</sequence>
<evidence type="ECO:0000313" key="1">
    <source>
        <dbReference type="EMBL" id="KOB71747.1"/>
    </source>
</evidence>
<dbReference type="EMBL" id="JTDY01002281">
    <property type="protein sequence ID" value="KOB71747.1"/>
    <property type="molecule type" value="Genomic_DNA"/>
</dbReference>
<dbReference type="Proteomes" id="UP000037510">
    <property type="component" value="Unassembled WGS sequence"/>
</dbReference>
<keyword evidence="2" id="KW-1185">Reference proteome</keyword>